<accession>A0ABD3P372</accession>
<dbReference type="Proteomes" id="UP001530315">
    <property type="component" value="Unassembled WGS sequence"/>
</dbReference>
<evidence type="ECO:0000313" key="1">
    <source>
        <dbReference type="EMBL" id="KAL3780900.1"/>
    </source>
</evidence>
<name>A0ABD3P372_9STRA</name>
<dbReference type="InterPro" id="IPR053733">
    <property type="entry name" value="Heme_Transport_Util_sf"/>
</dbReference>
<dbReference type="EMBL" id="JALLAZ020001092">
    <property type="protein sequence ID" value="KAL3780900.1"/>
    <property type="molecule type" value="Genomic_DNA"/>
</dbReference>
<evidence type="ECO:0000313" key="2">
    <source>
        <dbReference type="Proteomes" id="UP001530315"/>
    </source>
</evidence>
<comment type="caution">
    <text evidence="1">The sequence shown here is derived from an EMBL/GenBank/DDBJ whole genome shotgun (WGS) entry which is preliminary data.</text>
</comment>
<proteinExistence type="predicted"/>
<organism evidence="1 2">
    <name type="scientific">Stephanodiscus triporus</name>
    <dbReference type="NCBI Taxonomy" id="2934178"/>
    <lineage>
        <taxon>Eukaryota</taxon>
        <taxon>Sar</taxon>
        <taxon>Stramenopiles</taxon>
        <taxon>Ochrophyta</taxon>
        <taxon>Bacillariophyta</taxon>
        <taxon>Coscinodiscophyceae</taxon>
        <taxon>Thalassiosirophycidae</taxon>
        <taxon>Stephanodiscales</taxon>
        <taxon>Stephanodiscaceae</taxon>
        <taxon>Stephanodiscus</taxon>
    </lineage>
</organism>
<dbReference type="SUPFAM" id="SSF144064">
    <property type="entry name" value="Heme iron utilization protein-like"/>
    <property type="match status" value="1"/>
</dbReference>
<dbReference type="AlphaFoldDB" id="A0ABD3P372"/>
<reference evidence="1 2" key="1">
    <citation type="submission" date="2024-10" db="EMBL/GenBank/DDBJ databases">
        <title>Updated reference genomes for cyclostephanoid diatoms.</title>
        <authorList>
            <person name="Roberts W.R."/>
            <person name="Alverson A.J."/>
        </authorList>
    </citation>
    <scope>NUCLEOTIDE SEQUENCE [LARGE SCALE GENOMIC DNA]</scope>
    <source>
        <strain evidence="1 2">AJA276-08</strain>
    </source>
</reference>
<gene>
    <name evidence="1" type="ORF">ACHAW5_010735</name>
</gene>
<dbReference type="Gene3D" id="3.40.1570.10">
    <property type="entry name" value="HemS/ChuS/ChuX like domains"/>
    <property type="match status" value="1"/>
</dbReference>
<sequence length="178" mass="19359">MRASSLLVIGIILQQQTSRAFQARLLQPSANPRVETSYRSLNLQTSPADNRNIAESILDELHRSNLSFRIVVIGNGAILETTSKLGPTSPKSSISPKSGERLLTFSNEDASFELHVKVDQVCKIAFVVNTANNRRVARFLSDNGAPICSLILAGNSDAAKAEEWFDGLVAKHGDEIVL</sequence>
<protein>
    <submittedName>
        <fullName evidence="1">Uncharacterized protein</fullName>
    </submittedName>
</protein>
<keyword evidence="2" id="KW-1185">Reference proteome</keyword>